<keyword evidence="2" id="KW-0472">Membrane</keyword>
<evidence type="ECO:0000256" key="2">
    <source>
        <dbReference type="ARBA" id="ARBA00023136"/>
    </source>
</evidence>
<evidence type="ECO:0000313" key="7">
    <source>
        <dbReference type="EMBL" id="MBC5615905.1"/>
    </source>
</evidence>
<protein>
    <submittedName>
        <fullName evidence="7">TonB-dependent receptor</fullName>
    </submittedName>
</protein>
<evidence type="ECO:0000259" key="5">
    <source>
        <dbReference type="Pfam" id="PF07715"/>
    </source>
</evidence>
<dbReference type="InterPro" id="IPR013784">
    <property type="entry name" value="Carb-bd-like_fold"/>
</dbReference>
<dbReference type="PANTHER" id="PTHR40980">
    <property type="entry name" value="PLUG DOMAIN-CONTAINING PROTEIN"/>
    <property type="match status" value="1"/>
</dbReference>
<evidence type="ECO:0000256" key="1">
    <source>
        <dbReference type="ARBA" id="ARBA00004442"/>
    </source>
</evidence>
<reference evidence="7 8" key="1">
    <citation type="submission" date="2020-08" db="EMBL/GenBank/DDBJ databases">
        <title>Genome public.</title>
        <authorList>
            <person name="Liu C."/>
            <person name="Sun Q."/>
        </authorList>
    </citation>
    <scope>NUCLEOTIDE SEQUENCE [LARGE SCALE GENOMIC DNA]</scope>
    <source>
        <strain evidence="7 8">New-7</strain>
    </source>
</reference>
<dbReference type="SUPFAM" id="SSF56935">
    <property type="entry name" value="Porins"/>
    <property type="match status" value="1"/>
</dbReference>
<keyword evidence="4" id="KW-0732">Signal</keyword>
<evidence type="ECO:0000256" key="4">
    <source>
        <dbReference type="SAM" id="SignalP"/>
    </source>
</evidence>
<keyword evidence="8" id="KW-1185">Reference proteome</keyword>
<evidence type="ECO:0000256" key="3">
    <source>
        <dbReference type="ARBA" id="ARBA00023237"/>
    </source>
</evidence>
<comment type="caution">
    <text evidence="7">The sequence shown here is derived from an EMBL/GenBank/DDBJ whole genome shotgun (WGS) entry which is preliminary data.</text>
</comment>
<sequence length="802" mass="90372">MRLLCLLLLTFFAAPAAASPICVAGRLAETGSGKAIDFAEIYLFTGGNVRPARQTLPDEQGGFRLDSVDPGAYTLMIRLIGYDVLTREVALEHSAGTVDLGVLYLTPLENGIAEVEVVAARKQLVYKLDKKVVDASSNIMGGGGSAVDILENTPSVRVDAEGNLSFRGSSGFTVYVDGKPSVFSGSQALEQIPAGHIENIEIITTPSARHDAEGDVGIINVITKKHTQRGLSGTVNLSGSTALSRNVDFLLTRQNEASRWYAGGVWFDKLRKSDFEQQKTTVVDDLTTTSRSKGPRVGDNYNYTLKAGWAYALPRTSFSVDVEGGYRGNKRNGRLDYRESRFSQGTGDGEIGDYRSLDDYDNRETIGLGTVAVGHRFNDKGHELSASFYYKYGGGAVEYFQSDLFNLQGEREQGHRAWESEYRITARGNLDYVLPYSKTGKIEAGYQYYSYLEDSKYEMQFWNPETKTFYWRDDIYNTSYFRENVNSVYAILSENLRALEIQAGVRGEYTHTRLRSSIAGASRDKRRFEGFPSMHLGYTFPRGHRLLVSYSRRTTRPQLFYMEPYITFRDYYTAEIGNPDIRPEYIHSYELTYRKSFRDNNVSATFFHRSRRDKIERLRVPYEAGVTLDSMANVGHDYSTGVELTAVVRVARWWNTSLNGNLYYYKIRNELAAGGGRESSTNYDIMWNNAFDAGKNTRIQLDANFVGPSVTTQGRTDAFWYVNLAVRQQFFKRKLSATLSCRDLFGSARYVSDIRTADLQSLTRIRPKYPLIALTLGYVFNSFKAKTDPAKESHDLFEGTNH</sequence>
<name>A0ABR7CJT5_9BACT</name>
<evidence type="ECO:0000313" key="8">
    <source>
        <dbReference type="Proteomes" id="UP000636891"/>
    </source>
</evidence>
<dbReference type="InterPro" id="IPR041700">
    <property type="entry name" value="OMP_b-brl_3"/>
</dbReference>
<dbReference type="EMBL" id="JACOOK010000001">
    <property type="protein sequence ID" value="MBC5615905.1"/>
    <property type="molecule type" value="Genomic_DNA"/>
</dbReference>
<dbReference type="InterPro" id="IPR036942">
    <property type="entry name" value="Beta-barrel_TonB_sf"/>
</dbReference>
<keyword evidence="7" id="KW-0675">Receptor</keyword>
<evidence type="ECO:0000259" key="6">
    <source>
        <dbReference type="Pfam" id="PF14905"/>
    </source>
</evidence>
<dbReference type="SUPFAM" id="SSF49452">
    <property type="entry name" value="Starch-binding domain-like"/>
    <property type="match status" value="1"/>
</dbReference>
<keyword evidence="3" id="KW-0998">Cell outer membrane</keyword>
<feature type="signal peptide" evidence="4">
    <location>
        <begin position="1"/>
        <end position="18"/>
    </location>
</feature>
<dbReference type="InterPro" id="IPR037066">
    <property type="entry name" value="Plug_dom_sf"/>
</dbReference>
<dbReference type="Gene3D" id="2.170.130.10">
    <property type="entry name" value="TonB-dependent receptor, plug domain"/>
    <property type="match status" value="1"/>
</dbReference>
<dbReference type="Gene3D" id="2.40.170.20">
    <property type="entry name" value="TonB-dependent receptor, beta-barrel domain"/>
    <property type="match status" value="1"/>
</dbReference>
<organism evidence="7 8">
    <name type="scientific">Alistipes hominis</name>
    <dbReference type="NCBI Taxonomy" id="2763015"/>
    <lineage>
        <taxon>Bacteria</taxon>
        <taxon>Pseudomonadati</taxon>
        <taxon>Bacteroidota</taxon>
        <taxon>Bacteroidia</taxon>
        <taxon>Bacteroidales</taxon>
        <taxon>Rikenellaceae</taxon>
        <taxon>Alistipes</taxon>
    </lineage>
</organism>
<feature type="chain" id="PRO_5045203120" evidence="4">
    <location>
        <begin position="19"/>
        <end position="802"/>
    </location>
</feature>
<feature type="domain" description="Outer membrane protein beta-barrel" evidence="6">
    <location>
        <begin position="375"/>
        <end position="775"/>
    </location>
</feature>
<dbReference type="Pfam" id="PF14905">
    <property type="entry name" value="OMP_b-brl_3"/>
    <property type="match status" value="1"/>
</dbReference>
<dbReference type="InterPro" id="IPR012910">
    <property type="entry name" value="Plug_dom"/>
</dbReference>
<dbReference type="RefSeq" id="WP_101571269.1">
    <property type="nucleotide sequence ID" value="NZ_JACOOK010000001.1"/>
</dbReference>
<accession>A0ABR7CJT5</accession>
<feature type="domain" description="TonB-dependent receptor plug" evidence="5">
    <location>
        <begin position="142"/>
        <end position="208"/>
    </location>
</feature>
<dbReference type="Pfam" id="PF07715">
    <property type="entry name" value="Plug"/>
    <property type="match status" value="1"/>
</dbReference>
<comment type="subcellular location">
    <subcellularLocation>
        <location evidence="1">Cell outer membrane</location>
    </subcellularLocation>
</comment>
<proteinExistence type="predicted"/>
<dbReference type="Proteomes" id="UP000636891">
    <property type="component" value="Unassembled WGS sequence"/>
</dbReference>
<dbReference type="PANTHER" id="PTHR40980:SF4">
    <property type="entry name" value="TONB-DEPENDENT RECEPTOR-LIKE BETA-BARREL DOMAIN-CONTAINING PROTEIN"/>
    <property type="match status" value="1"/>
</dbReference>
<gene>
    <name evidence="7" type="ORF">H8S08_02570</name>
</gene>